<dbReference type="EMBL" id="DF238808">
    <property type="protein sequence ID" value="GAC96967.1"/>
    <property type="molecule type" value="Genomic_DNA"/>
</dbReference>
<sequence length="89" mass="10094">MTTKRDLVRIEADMEQGTKKESRRCTKSGTRGDLANYWRGSGGGSIERTRADLDMRRQELILATVRTRCELSEVTPRRCSRRCSASATL</sequence>
<accession>R9P6U9</accession>
<name>R9P6U9_PSEHS</name>
<organism evidence="1 2">
    <name type="scientific">Pseudozyma hubeiensis (strain SY62)</name>
    <name type="common">Yeast</name>
    <dbReference type="NCBI Taxonomy" id="1305764"/>
    <lineage>
        <taxon>Eukaryota</taxon>
        <taxon>Fungi</taxon>
        <taxon>Dikarya</taxon>
        <taxon>Basidiomycota</taxon>
        <taxon>Ustilaginomycotina</taxon>
        <taxon>Ustilaginomycetes</taxon>
        <taxon>Ustilaginales</taxon>
        <taxon>Ustilaginaceae</taxon>
        <taxon>Pseudozyma</taxon>
    </lineage>
</organism>
<reference evidence="2" key="1">
    <citation type="journal article" date="2013" name="Genome Announc.">
        <title>Draft genome sequence of the basidiomycetous yeast-like fungus Pseudozyma hubeiensis SY62, which produces an abundant amount of the biosurfactant mannosylerythritol lipids.</title>
        <authorList>
            <person name="Konishi M."/>
            <person name="Hatada Y."/>
            <person name="Horiuchi J."/>
        </authorList>
    </citation>
    <scope>NUCLEOTIDE SEQUENCE [LARGE SCALE GENOMIC DNA]</scope>
    <source>
        <strain evidence="2">SY62</strain>
    </source>
</reference>
<protein>
    <submittedName>
        <fullName evidence="1">Uncharacterized protein</fullName>
    </submittedName>
</protein>
<gene>
    <name evidence="1" type="ORF">PHSY_004551</name>
</gene>
<dbReference type="HOGENOM" id="CLU_2455690_0_0_1"/>
<proteinExistence type="predicted"/>
<dbReference type="RefSeq" id="XP_012190554.1">
    <property type="nucleotide sequence ID" value="XM_012335164.1"/>
</dbReference>
<evidence type="ECO:0000313" key="2">
    <source>
        <dbReference type="Proteomes" id="UP000014071"/>
    </source>
</evidence>
<evidence type="ECO:0000313" key="1">
    <source>
        <dbReference type="EMBL" id="GAC96967.1"/>
    </source>
</evidence>
<dbReference type="GeneID" id="24109833"/>
<dbReference type="Proteomes" id="UP000014071">
    <property type="component" value="Unassembled WGS sequence"/>
</dbReference>
<keyword evidence="2" id="KW-1185">Reference proteome</keyword>
<dbReference type="AlphaFoldDB" id="R9P6U9"/>